<proteinExistence type="predicted"/>
<evidence type="ECO:0000313" key="1">
    <source>
        <dbReference type="EMBL" id="KKM05137.1"/>
    </source>
</evidence>
<accession>A0A0F9HPE8</accession>
<reference evidence="1" key="1">
    <citation type="journal article" date="2015" name="Nature">
        <title>Complex archaea that bridge the gap between prokaryotes and eukaryotes.</title>
        <authorList>
            <person name="Spang A."/>
            <person name="Saw J.H."/>
            <person name="Jorgensen S.L."/>
            <person name="Zaremba-Niedzwiedzka K."/>
            <person name="Martijn J."/>
            <person name="Lind A.E."/>
            <person name="van Eijk R."/>
            <person name="Schleper C."/>
            <person name="Guy L."/>
            <person name="Ettema T.J."/>
        </authorList>
    </citation>
    <scope>NUCLEOTIDE SEQUENCE</scope>
</reference>
<comment type="caution">
    <text evidence="1">The sequence shown here is derived from an EMBL/GenBank/DDBJ whole genome shotgun (WGS) entry which is preliminary data.</text>
</comment>
<gene>
    <name evidence="1" type="ORF">LCGC14_1757170</name>
</gene>
<sequence length="118" mass="13156">MMDQIWYCSGRFKKGDKAVLSEDVDIRDLAFREKNRTHTVVAAGAQCVIHAVPSDFSEDEYEIKLSVAFASGDHAIHVKAVPGTMLSRPKLGLEAVPDHIHTQPWEKSSRTYGVMRDG</sequence>
<protein>
    <submittedName>
        <fullName evidence="1">Uncharacterized protein</fullName>
    </submittedName>
</protein>
<name>A0A0F9HPE8_9ZZZZ</name>
<dbReference type="AlphaFoldDB" id="A0A0F9HPE8"/>
<dbReference type="EMBL" id="LAZR01016292">
    <property type="protein sequence ID" value="KKM05137.1"/>
    <property type="molecule type" value="Genomic_DNA"/>
</dbReference>
<organism evidence="1">
    <name type="scientific">marine sediment metagenome</name>
    <dbReference type="NCBI Taxonomy" id="412755"/>
    <lineage>
        <taxon>unclassified sequences</taxon>
        <taxon>metagenomes</taxon>
        <taxon>ecological metagenomes</taxon>
    </lineage>
</organism>